<dbReference type="InterPro" id="IPR013083">
    <property type="entry name" value="Znf_RING/FYVE/PHD"/>
</dbReference>
<gene>
    <name evidence="8" type="ORF">PGT21_009441</name>
    <name evidence="7" type="ORF">PGTUg99_033129</name>
</gene>
<keyword evidence="1" id="KW-0479">Metal-binding</keyword>
<dbReference type="EMBL" id="VSWC01000079">
    <property type="protein sequence ID" value="KAA1094091.1"/>
    <property type="molecule type" value="Genomic_DNA"/>
</dbReference>
<dbReference type="GO" id="GO:0005737">
    <property type="term" value="C:cytoplasm"/>
    <property type="evidence" value="ECO:0007669"/>
    <property type="project" value="TreeGrafter"/>
</dbReference>
<dbReference type="OrthoDB" id="5795902at2759"/>
<evidence type="ECO:0000256" key="1">
    <source>
        <dbReference type="ARBA" id="ARBA00022723"/>
    </source>
</evidence>
<dbReference type="Pfam" id="PF02207">
    <property type="entry name" value="zf-UBR"/>
    <property type="match status" value="1"/>
</dbReference>
<feature type="compositionally biased region" description="Polar residues" evidence="5">
    <location>
        <begin position="121"/>
        <end position="139"/>
    </location>
</feature>
<dbReference type="GO" id="GO:0061630">
    <property type="term" value="F:ubiquitin protein ligase activity"/>
    <property type="evidence" value="ECO:0007669"/>
    <property type="project" value="InterPro"/>
</dbReference>
<evidence type="ECO:0000259" key="6">
    <source>
        <dbReference type="PROSITE" id="PS51157"/>
    </source>
</evidence>
<dbReference type="SUPFAM" id="SSF57903">
    <property type="entry name" value="FYVE/PHD zinc finger"/>
    <property type="match status" value="1"/>
</dbReference>
<dbReference type="InterPro" id="IPR011011">
    <property type="entry name" value="Znf_FYVE_PHD"/>
</dbReference>
<dbReference type="SMART" id="SM00249">
    <property type="entry name" value="PHD"/>
    <property type="match status" value="1"/>
</dbReference>
<dbReference type="AlphaFoldDB" id="A0A5B0NXX2"/>
<dbReference type="InterPro" id="IPR040204">
    <property type="entry name" value="UBR7"/>
</dbReference>
<reference evidence="9 10" key="1">
    <citation type="submission" date="2019-05" db="EMBL/GenBank/DDBJ databases">
        <title>Emergence of the Ug99 lineage of the wheat stem rust pathogen through somatic hybridization.</title>
        <authorList>
            <person name="Li F."/>
            <person name="Upadhyaya N.M."/>
            <person name="Sperschneider J."/>
            <person name="Matny O."/>
            <person name="Nguyen-Phuc H."/>
            <person name="Mago R."/>
            <person name="Raley C."/>
            <person name="Miller M.E."/>
            <person name="Silverstein K.A.T."/>
            <person name="Henningsen E."/>
            <person name="Hirsch C.D."/>
            <person name="Visser B."/>
            <person name="Pretorius Z.A."/>
            <person name="Steffenson B.J."/>
            <person name="Schwessinger B."/>
            <person name="Dodds P.N."/>
            <person name="Figueroa M."/>
        </authorList>
    </citation>
    <scope>NUCLEOTIDE SEQUENCE [LARGE SCALE GENOMIC DNA]</scope>
    <source>
        <strain evidence="8">21-0</strain>
        <strain evidence="7 10">Ug99</strain>
    </source>
</reference>
<feature type="region of interest" description="Disordered" evidence="5">
    <location>
        <begin position="236"/>
        <end position="260"/>
    </location>
</feature>
<sequence length="515" mass="57300">MSSSSQPPPSEQTQDETVRISEVIEKQNELEDQAAEVLPFDITKCSKPAGQIRQSVYSCLTCNPIKPERDHIRAGVCSSCSVSCHTDHQLVELFVRRNFACDCGTDRCNPGRCHLVNQPSDSVNQSLQSNPSTSATGPSNRYDKNFDGQFCICERGKTYDPETETEDMYQCLACEDWRHASCLGPHPDPDDWDDLICAHCVQNNPTIKSIMFKHAGGEGTGMIVCEDSGTDGSNRITCYGKLPESKTDAKPEPPSNPTDASITLVKELVEESTQMEETGQKKDEDSEVMSCVGASSNSPIPTNHESKKSPELLPTKDECKALSTEEGDRADEKQTSAEQKNVVSNKKRSSSVNPNDQESACRKKPKLDNVSDPSNDPAMIECRAPFKSPAESILTTIDPGFSNVFLAAGWRTRWCPCPNCRQVLGQLSWLVEEEEDVWEPGEDTDSLKSIHELGLEALKNLPRDQLVTGLNAYNKLKEHILEFLKPFESQDLLVTEQDIRQFFNETKSKIHNQTW</sequence>
<dbReference type="SMART" id="SM00396">
    <property type="entry name" value="ZnF_UBR1"/>
    <property type="match status" value="1"/>
</dbReference>
<feature type="zinc finger region" description="UBR-type" evidence="4">
    <location>
        <begin position="43"/>
        <end position="118"/>
    </location>
</feature>
<evidence type="ECO:0000256" key="2">
    <source>
        <dbReference type="ARBA" id="ARBA00022771"/>
    </source>
</evidence>
<dbReference type="Proteomes" id="UP000325313">
    <property type="component" value="Unassembled WGS sequence"/>
</dbReference>
<dbReference type="CDD" id="cd19677">
    <property type="entry name" value="UBR-box_UBR7"/>
    <property type="match status" value="1"/>
</dbReference>
<keyword evidence="9" id="KW-1185">Reference proteome</keyword>
<feature type="region of interest" description="Disordered" evidence="5">
    <location>
        <begin position="272"/>
        <end position="376"/>
    </location>
</feature>
<dbReference type="Gene3D" id="3.30.40.10">
    <property type="entry name" value="Zinc/RING finger domain, C3HC4 (zinc finger)"/>
    <property type="match status" value="1"/>
</dbReference>
<feature type="domain" description="UBR-type" evidence="6">
    <location>
        <begin position="43"/>
        <end position="118"/>
    </location>
</feature>
<dbReference type="PANTHER" id="PTHR13513">
    <property type="entry name" value="E3 UBIQUITIN-PROTEIN LIGASE UBR7"/>
    <property type="match status" value="1"/>
</dbReference>
<keyword evidence="2" id="KW-0863">Zinc-finger</keyword>
<feature type="compositionally biased region" description="Polar residues" evidence="5">
    <location>
        <begin position="293"/>
        <end position="303"/>
    </location>
</feature>
<dbReference type="GO" id="GO:0008270">
    <property type="term" value="F:zinc ion binding"/>
    <property type="evidence" value="ECO:0007669"/>
    <property type="project" value="UniProtKB-KW"/>
</dbReference>
<feature type="compositionally biased region" description="Basic and acidic residues" evidence="5">
    <location>
        <begin position="304"/>
        <end position="320"/>
    </location>
</feature>
<evidence type="ECO:0000313" key="10">
    <source>
        <dbReference type="Proteomes" id="UP000325313"/>
    </source>
</evidence>
<feature type="compositionally biased region" description="Basic and acidic residues" evidence="5">
    <location>
        <begin position="326"/>
        <end position="335"/>
    </location>
</feature>
<evidence type="ECO:0000313" key="9">
    <source>
        <dbReference type="Proteomes" id="UP000324748"/>
    </source>
</evidence>
<dbReference type="InterPro" id="IPR001965">
    <property type="entry name" value="Znf_PHD"/>
</dbReference>
<evidence type="ECO:0000313" key="7">
    <source>
        <dbReference type="EMBL" id="KAA1083429.1"/>
    </source>
</evidence>
<organism evidence="8 9">
    <name type="scientific">Puccinia graminis f. sp. tritici</name>
    <dbReference type="NCBI Taxonomy" id="56615"/>
    <lineage>
        <taxon>Eukaryota</taxon>
        <taxon>Fungi</taxon>
        <taxon>Dikarya</taxon>
        <taxon>Basidiomycota</taxon>
        <taxon>Pucciniomycotina</taxon>
        <taxon>Pucciniomycetes</taxon>
        <taxon>Pucciniales</taxon>
        <taxon>Pucciniaceae</taxon>
        <taxon>Puccinia</taxon>
    </lineage>
</organism>
<name>A0A5B0NXX2_PUCGR</name>
<keyword evidence="3" id="KW-0862">Zinc</keyword>
<protein>
    <recommendedName>
        <fullName evidence="6">UBR-type domain-containing protein</fullName>
    </recommendedName>
</protein>
<dbReference type="Proteomes" id="UP000324748">
    <property type="component" value="Unassembled WGS sequence"/>
</dbReference>
<evidence type="ECO:0000256" key="3">
    <source>
        <dbReference type="ARBA" id="ARBA00022833"/>
    </source>
</evidence>
<evidence type="ECO:0000256" key="4">
    <source>
        <dbReference type="PROSITE-ProRule" id="PRU00508"/>
    </source>
</evidence>
<dbReference type="PANTHER" id="PTHR13513:SF9">
    <property type="entry name" value="E3 UBIQUITIN-PROTEIN LIGASE UBR7-RELATED"/>
    <property type="match status" value="1"/>
</dbReference>
<dbReference type="InterPro" id="IPR003126">
    <property type="entry name" value="Znf_UBR"/>
</dbReference>
<evidence type="ECO:0000313" key="8">
    <source>
        <dbReference type="EMBL" id="KAA1094091.1"/>
    </source>
</evidence>
<dbReference type="EMBL" id="VDEP01000438">
    <property type="protein sequence ID" value="KAA1083429.1"/>
    <property type="molecule type" value="Genomic_DNA"/>
</dbReference>
<accession>A0A5B0NXX2</accession>
<comment type="caution">
    <text evidence="8">The sequence shown here is derived from an EMBL/GenBank/DDBJ whole genome shotgun (WGS) entry which is preliminary data.</text>
</comment>
<proteinExistence type="predicted"/>
<dbReference type="PROSITE" id="PS51157">
    <property type="entry name" value="ZF_UBR"/>
    <property type="match status" value="1"/>
</dbReference>
<feature type="region of interest" description="Disordered" evidence="5">
    <location>
        <begin position="121"/>
        <end position="141"/>
    </location>
</feature>
<evidence type="ECO:0000256" key="5">
    <source>
        <dbReference type="SAM" id="MobiDB-lite"/>
    </source>
</evidence>
<dbReference type="InterPro" id="IPR047506">
    <property type="entry name" value="UBR7-like_UBR-box"/>
</dbReference>